<keyword evidence="2" id="KW-0067">ATP-binding</keyword>
<dbReference type="PANTHER" id="PTHR19375">
    <property type="entry name" value="HEAT SHOCK PROTEIN 70KDA"/>
    <property type="match status" value="1"/>
</dbReference>
<gene>
    <name evidence="3" type="ORF">Prudu_019627</name>
</gene>
<reference evidence="3" key="1">
    <citation type="journal article" date="2019" name="Science">
        <title>Mutation of a bHLH transcription factor allowed almond domestication.</title>
        <authorList>
            <person name="Sanchez-Perez R."/>
            <person name="Pavan S."/>
            <person name="Mazzeo R."/>
            <person name="Moldovan C."/>
            <person name="Aiese Cigliano R."/>
            <person name="Del Cueto J."/>
            <person name="Ricciardi F."/>
            <person name="Lotti C."/>
            <person name="Ricciardi L."/>
            <person name="Dicenta F."/>
            <person name="Lopez-Marques R.L."/>
            <person name="Lindberg Moller B."/>
        </authorList>
    </citation>
    <scope>NUCLEOTIDE SEQUENCE</scope>
</reference>
<evidence type="ECO:0000256" key="2">
    <source>
        <dbReference type="ARBA" id="ARBA00022840"/>
    </source>
</evidence>
<dbReference type="InterPro" id="IPR043129">
    <property type="entry name" value="ATPase_NBD"/>
</dbReference>
<organism evidence="3">
    <name type="scientific">Prunus dulcis</name>
    <name type="common">Almond</name>
    <name type="synonym">Amygdalus dulcis</name>
    <dbReference type="NCBI Taxonomy" id="3755"/>
    <lineage>
        <taxon>Eukaryota</taxon>
        <taxon>Viridiplantae</taxon>
        <taxon>Streptophyta</taxon>
        <taxon>Embryophyta</taxon>
        <taxon>Tracheophyta</taxon>
        <taxon>Spermatophyta</taxon>
        <taxon>Magnoliopsida</taxon>
        <taxon>eudicotyledons</taxon>
        <taxon>Gunneridae</taxon>
        <taxon>Pentapetalae</taxon>
        <taxon>rosids</taxon>
        <taxon>fabids</taxon>
        <taxon>Rosales</taxon>
        <taxon>Rosaceae</taxon>
        <taxon>Amygdaloideae</taxon>
        <taxon>Amygdaleae</taxon>
        <taxon>Prunus</taxon>
    </lineage>
</organism>
<keyword evidence="1" id="KW-0547">Nucleotide-binding</keyword>
<accession>A0A4Y1RUT4</accession>
<protein>
    <submittedName>
        <fullName evidence="3">Uncharacterized protein</fullName>
    </submittedName>
</protein>
<name>A0A4Y1RUT4_PRUDU</name>
<dbReference type="EMBL" id="AP019303">
    <property type="protein sequence ID" value="BBH07638.1"/>
    <property type="molecule type" value="Genomic_DNA"/>
</dbReference>
<proteinExistence type="predicted"/>
<evidence type="ECO:0000256" key="1">
    <source>
        <dbReference type="ARBA" id="ARBA00022741"/>
    </source>
</evidence>
<dbReference type="Pfam" id="PF14223">
    <property type="entry name" value="Retrotran_gag_2"/>
    <property type="match status" value="1"/>
</dbReference>
<dbReference type="GO" id="GO:0140662">
    <property type="term" value="F:ATP-dependent protein folding chaperone"/>
    <property type="evidence" value="ECO:0007669"/>
    <property type="project" value="InterPro"/>
</dbReference>
<sequence length="272" mass="30520">MEPRPGLLESTLSNWSGRVQKGLSWFDRDQQALNWMRATLSGILQQMVMDGADSSRKVWQNLEQHFAHLSHASIYQLKSELHKVKKDPTIPMADYLEIIKQLTTDLAAAGAPLEFPDLVHEEMRLDPQRTLKLGHASSASPPQEKEEYAIGIDLGTTFLLKLVLSDRTWHPFADTKRLIGRRFSDASVQSDVKLWPFKVIEGPGDKPVIVVTHNGQEKQCSAEDISSMVLVKMRKIAETYLGSTVKNAVITVLLTSMTRSAELQKMRACLLA</sequence>
<dbReference type="InterPro" id="IPR013126">
    <property type="entry name" value="Hsp_70_fam"/>
</dbReference>
<dbReference type="Pfam" id="PF00012">
    <property type="entry name" value="HSP70"/>
    <property type="match status" value="1"/>
</dbReference>
<dbReference type="Gene3D" id="3.30.420.40">
    <property type="match status" value="1"/>
</dbReference>
<dbReference type="AlphaFoldDB" id="A0A4Y1RUT4"/>
<dbReference type="SUPFAM" id="SSF53067">
    <property type="entry name" value="Actin-like ATPase domain"/>
    <property type="match status" value="1"/>
</dbReference>
<evidence type="ECO:0000313" key="3">
    <source>
        <dbReference type="EMBL" id="BBH07638.1"/>
    </source>
</evidence>
<dbReference type="GO" id="GO:0005524">
    <property type="term" value="F:ATP binding"/>
    <property type="evidence" value="ECO:0007669"/>
    <property type="project" value="UniProtKB-KW"/>
</dbReference>